<name>A0A4R8LZ10_9BACT</name>
<dbReference type="GO" id="GO:0022857">
    <property type="term" value="F:transmembrane transporter activity"/>
    <property type="evidence" value="ECO:0007669"/>
    <property type="project" value="TreeGrafter"/>
</dbReference>
<sequence length="427" mass="45670">MLLLVGVFLVLLFLGMPVAFAIGLAGFTFMLATPNIPISISVQRIVAQTQSFTLLAIPLFIFAGNLMNATGITDRLVKLSRVLVGHMAGSLAQVSVILSTLMGGVSGSANADAVMECRILGPEMIKQGYSRGYGAAVNGLTAMITCTIPPSMGFIIYGSVGEVSIGRLFVGGIIPGLLMMAMMMFTVNFTAKRRGYVAPKDVRKPNAREVVTALWENIFALIFPVILIVGIRFGLFTPSEAGAFAAGYAIFVGVFIYREMTWKSFLDAVEQSAVDIGVLMLILGLSGTFGYAIVYGRVPQTIAEFLIGITSNSHLLLFLIILLLIIAGMFVETTVCAMLLTPVFIPVISRLGIDPVHFGVIMMTTLTAGIMTPPVGVALYSTSEIMGCTPQETAREAVPFYLTLLALVIILVLFPQIVLVLPNMVFG</sequence>
<evidence type="ECO:0000256" key="3">
    <source>
        <dbReference type="ARBA" id="ARBA00022519"/>
    </source>
</evidence>
<organism evidence="9 10">
    <name type="scientific">Aminivibrio pyruvatiphilus</name>
    <dbReference type="NCBI Taxonomy" id="1005740"/>
    <lineage>
        <taxon>Bacteria</taxon>
        <taxon>Thermotogati</taxon>
        <taxon>Synergistota</taxon>
        <taxon>Synergistia</taxon>
        <taxon>Synergistales</taxon>
        <taxon>Aminobacteriaceae</taxon>
        <taxon>Aminivibrio</taxon>
    </lineage>
</organism>
<feature type="domain" description="TRAP C4-dicarboxylate transport system permease DctM subunit" evidence="8">
    <location>
        <begin position="5"/>
        <end position="417"/>
    </location>
</feature>
<comment type="subcellular location">
    <subcellularLocation>
        <location evidence="1">Cell inner membrane</location>
        <topology evidence="1">Multi-pass membrane protein</topology>
    </subcellularLocation>
</comment>
<feature type="transmembrane region" description="Helical" evidence="7">
    <location>
        <begin position="400"/>
        <end position="421"/>
    </location>
</feature>
<dbReference type="EMBL" id="SORI01000034">
    <property type="protein sequence ID" value="TDY52709.1"/>
    <property type="molecule type" value="Genomic_DNA"/>
</dbReference>
<evidence type="ECO:0000259" key="8">
    <source>
        <dbReference type="Pfam" id="PF06808"/>
    </source>
</evidence>
<feature type="transmembrane region" description="Helical" evidence="7">
    <location>
        <begin position="45"/>
        <end position="66"/>
    </location>
</feature>
<feature type="transmembrane region" description="Helical" evidence="7">
    <location>
        <begin position="168"/>
        <end position="189"/>
    </location>
</feature>
<feature type="transmembrane region" description="Helical" evidence="7">
    <location>
        <begin position="210"/>
        <end position="235"/>
    </location>
</feature>
<keyword evidence="10" id="KW-1185">Reference proteome</keyword>
<dbReference type="PANTHER" id="PTHR33362:SF4">
    <property type="entry name" value="2,3-DIKETO-L-GULONATE TRAP TRANSPORTER LARGE PERMEASE PROTEIN YIAN"/>
    <property type="match status" value="1"/>
</dbReference>
<evidence type="ECO:0000256" key="2">
    <source>
        <dbReference type="ARBA" id="ARBA00022475"/>
    </source>
</evidence>
<feature type="transmembrane region" description="Helical" evidence="7">
    <location>
        <begin position="315"/>
        <end position="348"/>
    </location>
</feature>
<evidence type="ECO:0000256" key="4">
    <source>
        <dbReference type="ARBA" id="ARBA00022692"/>
    </source>
</evidence>
<proteinExistence type="predicted"/>
<evidence type="ECO:0000256" key="5">
    <source>
        <dbReference type="ARBA" id="ARBA00022989"/>
    </source>
</evidence>
<accession>A0A4R8LZ10</accession>
<evidence type="ECO:0000313" key="10">
    <source>
        <dbReference type="Proteomes" id="UP000295066"/>
    </source>
</evidence>
<keyword evidence="5 7" id="KW-1133">Transmembrane helix</keyword>
<gene>
    <name evidence="9" type="ORF">C8D99_1347</name>
</gene>
<keyword evidence="3" id="KW-0997">Cell inner membrane</keyword>
<dbReference type="OrthoDB" id="9796052at2"/>
<evidence type="ECO:0000313" key="9">
    <source>
        <dbReference type="EMBL" id="TDY52709.1"/>
    </source>
</evidence>
<dbReference type="Proteomes" id="UP000295066">
    <property type="component" value="Unassembled WGS sequence"/>
</dbReference>
<keyword evidence="6 7" id="KW-0472">Membrane</keyword>
<keyword evidence="4 7" id="KW-0812">Transmembrane</keyword>
<feature type="transmembrane region" description="Helical" evidence="7">
    <location>
        <begin position="272"/>
        <end position="295"/>
    </location>
</feature>
<dbReference type="PIRSF" id="PIRSF006066">
    <property type="entry name" value="HI0050"/>
    <property type="match status" value="1"/>
</dbReference>
<dbReference type="GO" id="GO:0005886">
    <property type="term" value="C:plasma membrane"/>
    <property type="evidence" value="ECO:0007669"/>
    <property type="project" value="UniProtKB-SubCell"/>
</dbReference>
<feature type="transmembrane region" description="Helical" evidence="7">
    <location>
        <begin position="360"/>
        <end position="380"/>
    </location>
</feature>
<feature type="transmembrane region" description="Helical" evidence="7">
    <location>
        <begin position="133"/>
        <end position="156"/>
    </location>
</feature>
<evidence type="ECO:0000256" key="1">
    <source>
        <dbReference type="ARBA" id="ARBA00004429"/>
    </source>
</evidence>
<dbReference type="RefSeq" id="WP_133959201.1">
    <property type="nucleotide sequence ID" value="NZ_SORI01000034.1"/>
</dbReference>
<comment type="caution">
    <text evidence="9">The sequence shown here is derived from an EMBL/GenBank/DDBJ whole genome shotgun (WGS) entry which is preliminary data.</text>
</comment>
<dbReference type="InterPro" id="IPR004681">
    <property type="entry name" value="TRAP_DctM"/>
</dbReference>
<evidence type="ECO:0000256" key="7">
    <source>
        <dbReference type="SAM" id="Phobius"/>
    </source>
</evidence>
<dbReference type="InterPro" id="IPR010656">
    <property type="entry name" value="DctM"/>
</dbReference>
<dbReference type="PANTHER" id="PTHR33362">
    <property type="entry name" value="SIALIC ACID TRAP TRANSPORTER PERMEASE PROTEIN SIAT-RELATED"/>
    <property type="match status" value="1"/>
</dbReference>
<evidence type="ECO:0000256" key="6">
    <source>
        <dbReference type="ARBA" id="ARBA00023136"/>
    </source>
</evidence>
<feature type="transmembrane region" description="Helical" evidence="7">
    <location>
        <begin position="241"/>
        <end position="260"/>
    </location>
</feature>
<reference evidence="9 10" key="1">
    <citation type="submission" date="2019-03" db="EMBL/GenBank/DDBJ databases">
        <title>Genomic Encyclopedia of Type Strains, Phase IV (KMG-IV): sequencing the most valuable type-strain genomes for metagenomic binning, comparative biology and taxonomic classification.</title>
        <authorList>
            <person name="Goeker M."/>
        </authorList>
    </citation>
    <scope>NUCLEOTIDE SEQUENCE [LARGE SCALE GENOMIC DNA]</scope>
    <source>
        <strain evidence="9 10">DSM 25964</strain>
    </source>
</reference>
<dbReference type="NCBIfam" id="TIGR00786">
    <property type="entry name" value="dctM"/>
    <property type="match status" value="1"/>
</dbReference>
<dbReference type="AlphaFoldDB" id="A0A4R8LZ10"/>
<keyword evidence="2" id="KW-1003">Cell membrane</keyword>
<dbReference type="Pfam" id="PF06808">
    <property type="entry name" value="DctM"/>
    <property type="match status" value="1"/>
</dbReference>
<protein>
    <submittedName>
        <fullName evidence="9">Tripartite ATP-independent transporter DctM subunit</fullName>
    </submittedName>
</protein>